<evidence type="ECO:0000313" key="2">
    <source>
        <dbReference type="EMBL" id="JAC62988.1"/>
    </source>
</evidence>
<feature type="region of interest" description="Disordered" evidence="1">
    <location>
        <begin position="67"/>
        <end position="87"/>
    </location>
</feature>
<reference evidence="2" key="1">
    <citation type="submission" date="2014-05" db="EMBL/GenBank/DDBJ databases">
        <title>The transcriptome of the halophilic microalga Tetraselmis sp. GSL018 isolated from the Great Salt Lake, Utah.</title>
        <authorList>
            <person name="Jinkerson R.E."/>
            <person name="D'Adamo S."/>
            <person name="Posewitz M.C."/>
        </authorList>
    </citation>
    <scope>NUCLEOTIDE SEQUENCE</scope>
    <source>
        <strain evidence="2">GSL018</strain>
    </source>
</reference>
<protein>
    <submittedName>
        <fullName evidence="2">Uncharacterized protein</fullName>
    </submittedName>
</protein>
<feature type="non-terminal residue" evidence="2">
    <location>
        <position position="87"/>
    </location>
</feature>
<dbReference type="EMBL" id="GBEZ01023944">
    <property type="protein sequence ID" value="JAC62988.1"/>
    <property type="molecule type" value="Transcribed_RNA"/>
</dbReference>
<name>A0A061QTE6_9CHLO</name>
<gene>
    <name evidence="2" type="ORF">TSPGSL018_21768</name>
</gene>
<feature type="region of interest" description="Disordered" evidence="1">
    <location>
        <begin position="1"/>
        <end position="33"/>
    </location>
</feature>
<evidence type="ECO:0000256" key="1">
    <source>
        <dbReference type="SAM" id="MobiDB-lite"/>
    </source>
</evidence>
<proteinExistence type="predicted"/>
<organism evidence="2">
    <name type="scientific">Tetraselmis sp. GSL018</name>
    <dbReference type="NCBI Taxonomy" id="582737"/>
    <lineage>
        <taxon>Eukaryota</taxon>
        <taxon>Viridiplantae</taxon>
        <taxon>Chlorophyta</taxon>
        <taxon>core chlorophytes</taxon>
        <taxon>Chlorodendrophyceae</taxon>
        <taxon>Chlorodendrales</taxon>
        <taxon>Chlorodendraceae</taxon>
        <taxon>Tetraselmis</taxon>
    </lineage>
</organism>
<dbReference type="AlphaFoldDB" id="A0A061QTE6"/>
<feature type="compositionally biased region" description="Low complexity" evidence="1">
    <location>
        <begin position="1"/>
        <end position="14"/>
    </location>
</feature>
<accession>A0A061QTE6</accession>
<sequence>PPSLSLSLSLVHSPRSPPPSSHTLPGPTRRHRLPPQSSIFCISRLPRISYSLLCVYCMRERETDRLTDRLTDIEIDREGEGDGGRRR</sequence>
<feature type="non-terminal residue" evidence="2">
    <location>
        <position position="1"/>
    </location>
</feature>